<gene>
    <name evidence="11" type="ORF">FF38_07559</name>
</gene>
<keyword evidence="3 9" id="KW-0812">Transmembrane</keyword>
<keyword evidence="2" id="KW-0336">GPI-anchor</keyword>
<dbReference type="InterPro" id="IPR031424">
    <property type="entry name" value="QVR-like"/>
</dbReference>
<feature type="signal peptide" evidence="10">
    <location>
        <begin position="1"/>
        <end position="23"/>
    </location>
</feature>
<evidence type="ECO:0000256" key="9">
    <source>
        <dbReference type="SAM" id="Phobius"/>
    </source>
</evidence>
<evidence type="ECO:0000256" key="1">
    <source>
        <dbReference type="ARBA" id="ARBA00004589"/>
    </source>
</evidence>
<keyword evidence="4 10" id="KW-0732">Signal</keyword>
<proteinExistence type="predicted"/>
<evidence type="ECO:0000256" key="4">
    <source>
        <dbReference type="ARBA" id="ARBA00022729"/>
    </source>
</evidence>
<evidence type="ECO:0000256" key="5">
    <source>
        <dbReference type="ARBA" id="ARBA00022989"/>
    </source>
</evidence>
<dbReference type="PANTHER" id="PTHR33562:SF18">
    <property type="entry name" value="BOUDIN-RELATED"/>
    <property type="match status" value="1"/>
</dbReference>
<dbReference type="GO" id="GO:0032222">
    <property type="term" value="P:regulation of synaptic transmission, cholinergic"/>
    <property type="evidence" value="ECO:0007669"/>
    <property type="project" value="InterPro"/>
</dbReference>
<sequence>MLLNLKVLIFIIWSYTIFDYTNAVDLSDATALFTKNNLKCYQCSTLENDDCKNSTLIVKNASFVKECKPDATGCVKQFVERSDGRKATFYECYYGDISSLYTDFACEGIARTRQYDEAQCFKCKGNLCNNSNRLTLSIHGVMLLTFLAFLNYHFSIKSVM</sequence>
<keyword evidence="5 9" id="KW-1133">Transmembrane helix</keyword>
<evidence type="ECO:0000313" key="11">
    <source>
        <dbReference type="EMBL" id="KNC25387.1"/>
    </source>
</evidence>
<evidence type="ECO:0000256" key="7">
    <source>
        <dbReference type="ARBA" id="ARBA00023180"/>
    </source>
</evidence>
<dbReference type="OrthoDB" id="7983979at2759"/>
<name>A0A0L0BZA1_LUCCU</name>
<reference evidence="11 12" key="1">
    <citation type="journal article" date="2015" name="Nat. Commun.">
        <title>Lucilia cuprina genome unlocks parasitic fly biology to underpin future interventions.</title>
        <authorList>
            <person name="Anstead C.A."/>
            <person name="Korhonen P.K."/>
            <person name="Young N.D."/>
            <person name="Hall R.S."/>
            <person name="Jex A.R."/>
            <person name="Murali S.C."/>
            <person name="Hughes D.S."/>
            <person name="Lee S.F."/>
            <person name="Perry T."/>
            <person name="Stroehlein A.J."/>
            <person name="Ansell B.R."/>
            <person name="Breugelmans B."/>
            <person name="Hofmann A."/>
            <person name="Qu J."/>
            <person name="Dugan S."/>
            <person name="Lee S.L."/>
            <person name="Chao H."/>
            <person name="Dinh H."/>
            <person name="Han Y."/>
            <person name="Doddapaneni H.V."/>
            <person name="Worley K.C."/>
            <person name="Muzny D.M."/>
            <person name="Ioannidis P."/>
            <person name="Waterhouse R.M."/>
            <person name="Zdobnov E.M."/>
            <person name="James P.J."/>
            <person name="Bagnall N.H."/>
            <person name="Kotze A.C."/>
            <person name="Gibbs R.A."/>
            <person name="Richards S."/>
            <person name="Batterham P."/>
            <person name="Gasser R.B."/>
        </authorList>
    </citation>
    <scope>NUCLEOTIDE SEQUENCE [LARGE SCALE GENOMIC DNA]</scope>
    <source>
        <strain evidence="11 12">LS</strain>
        <tissue evidence="11">Full body</tissue>
    </source>
</reference>
<accession>A0A0L0BZA1</accession>
<dbReference type="CDD" id="cd00117">
    <property type="entry name" value="TFP"/>
    <property type="match status" value="1"/>
</dbReference>
<evidence type="ECO:0000313" key="12">
    <source>
        <dbReference type="Proteomes" id="UP000037069"/>
    </source>
</evidence>
<keyword evidence="12" id="KW-1185">Reference proteome</keyword>
<dbReference type="PANTHER" id="PTHR33562">
    <property type="entry name" value="ATILLA, ISOFORM B-RELATED-RELATED"/>
    <property type="match status" value="1"/>
</dbReference>
<keyword evidence="7" id="KW-0325">Glycoprotein</keyword>
<dbReference type="AlphaFoldDB" id="A0A0L0BZA1"/>
<keyword evidence="8" id="KW-0449">Lipoprotein</keyword>
<evidence type="ECO:0000256" key="6">
    <source>
        <dbReference type="ARBA" id="ARBA00023136"/>
    </source>
</evidence>
<dbReference type="GO" id="GO:0098552">
    <property type="term" value="C:side of membrane"/>
    <property type="evidence" value="ECO:0007669"/>
    <property type="project" value="UniProtKB-KW"/>
</dbReference>
<dbReference type="InterPro" id="IPR050975">
    <property type="entry name" value="Sleep_regulator"/>
</dbReference>
<comment type="subcellular location">
    <subcellularLocation>
        <location evidence="1">Membrane</location>
        <topology evidence="1">Lipid-anchor</topology>
        <topology evidence="1">GPI-anchor</topology>
    </subcellularLocation>
</comment>
<feature type="transmembrane region" description="Helical" evidence="9">
    <location>
        <begin position="136"/>
        <end position="154"/>
    </location>
</feature>
<dbReference type="EMBL" id="JRES01001119">
    <property type="protein sequence ID" value="KNC25387.1"/>
    <property type="molecule type" value="Genomic_DNA"/>
</dbReference>
<dbReference type="Pfam" id="PF17064">
    <property type="entry name" value="QVR"/>
    <property type="match status" value="1"/>
</dbReference>
<feature type="chain" id="PRO_5005535469" evidence="10">
    <location>
        <begin position="24"/>
        <end position="160"/>
    </location>
</feature>
<evidence type="ECO:0000256" key="8">
    <source>
        <dbReference type="ARBA" id="ARBA00023288"/>
    </source>
</evidence>
<comment type="caution">
    <text evidence="11">The sequence shown here is derived from an EMBL/GenBank/DDBJ whole genome shotgun (WGS) entry which is preliminary data.</text>
</comment>
<protein>
    <submittedName>
        <fullName evidence="11">Uncharacterized protein</fullName>
    </submittedName>
</protein>
<evidence type="ECO:0000256" key="10">
    <source>
        <dbReference type="SAM" id="SignalP"/>
    </source>
</evidence>
<evidence type="ECO:0000256" key="3">
    <source>
        <dbReference type="ARBA" id="ARBA00022692"/>
    </source>
</evidence>
<evidence type="ECO:0000256" key="2">
    <source>
        <dbReference type="ARBA" id="ARBA00022622"/>
    </source>
</evidence>
<dbReference type="Proteomes" id="UP000037069">
    <property type="component" value="Unassembled WGS sequence"/>
</dbReference>
<organism evidence="11 12">
    <name type="scientific">Lucilia cuprina</name>
    <name type="common">Green bottle fly</name>
    <name type="synonym">Australian sheep blowfly</name>
    <dbReference type="NCBI Taxonomy" id="7375"/>
    <lineage>
        <taxon>Eukaryota</taxon>
        <taxon>Metazoa</taxon>
        <taxon>Ecdysozoa</taxon>
        <taxon>Arthropoda</taxon>
        <taxon>Hexapoda</taxon>
        <taxon>Insecta</taxon>
        <taxon>Pterygota</taxon>
        <taxon>Neoptera</taxon>
        <taxon>Endopterygota</taxon>
        <taxon>Diptera</taxon>
        <taxon>Brachycera</taxon>
        <taxon>Muscomorpha</taxon>
        <taxon>Oestroidea</taxon>
        <taxon>Calliphoridae</taxon>
        <taxon>Luciliinae</taxon>
        <taxon>Lucilia</taxon>
    </lineage>
</organism>
<keyword evidence="6 9" id="KW-0472">Membrane</keyword>
<dbReference type="GO" id="GO:0030431">
    <property type="term" value="P:sleep"/>
    <property type="evidence" value="ECO:0007669"/>
    <property type="project" value="InterPro"/>
</dbReference>